<evidence type="ECO:0000256" key="2">
    <source>
        <dbReference type="ARBA" id="ARBA00007242"/>
    </source>
</evidence>
<proteinExistence type="inferred from homology"/>
<dbReference type="CDD" id="cd15293">
    <property type="entry name" value="7tmC_GPR158-like"/>
    <property type="match status" value="1"/>
</dbReference>
<evidence type="ECO:0000256" key="5">
    <source>
        <dbReference type="ARBA" id="ARBA00022989"/>
    </source>
</evidence>
<dbReference type="EMBL" id="KB309853">
    <property type="protein sequence ID" value="ELT93156.1"/>
    <property type="molecule type" value="Genomic_DNA"/>
</dbReference>
<evidence type="ECO:0000256" key="6">
    <source>
        <dbReference type="ARBA" id="ARBA00023040"/>
    </source>
</evidence>
<dbReference type="Pfam" id="PF00003">
    <property type="entry name" value="7tm_3"/>
    <property type="match status" value="1"/>
</dbReference>
<evidence type="ECO:0000313" key="14">
    <source>
        <dbReference type="EMBL" id="ELT93156.1"/>
    </source>
</evidence>
<sequence length="579" mass="65605">MNTKRTAFCETYIVDIATELIALKGHMEADGGGCPSKQGMVTRVLLCSVNMVIMSGLLVVTGITLRYRKEKLMKAGSPGLLMLVLIGAACSYMQVLPAAFPATPSTCILIPWLHHIGFTLIYAPLVAKIWRISTIMHVLKSRSLHGRDSHLYRTVALTLFLITLYLTIWTCADPVPFSFTEDQWSICSLVWWEPILVGVQICFMSWGGVLCYRARKAPDLYNESRSVGLSIWNESIWAIVYLFARFLLHVRPDIDMLFILYFLKTQLTVTITIVLIFVPKFKQLFSDTRTLHGTITDVYGGARRVHRLSLAVDKQGGVRHIYCVPCGPLTYTEHEDDSEGLSEEQNDIKENQYTKGEVDNLIEMVSKLKSEKEHYKKQAKHLHSALKEYKKKDLSLSINDGSTCDQDRITSECPSYLATPSEDYEREGDLSQGSRLFGWTNSRKASTATTYLSTSPDNLSMYTVAEDDNILLQRVLKDGTSIVQHPSLYDLKKKNCGCHGEYPRLLNDVDTNCNQDYDTKLVKSVSVHMGDFGQELPRIELEDLTPEPQNEDILEPEKVQRKPRRSKSCSDKMTFVMYI</sequence>
<name>R7TNN9_CAPTE</name>
<dbReference type="HOGENOM" id="CLU_471126_0_0_1"/>
<dbReference type="GO" id="GO:0004930">
    <property type="term" value="F:G protein-coupled receptor activity"/>
    <property type="evidence" value="ECO:0007669"/>
    <property type="project" value="UniProtKB-KW"/>
</dbReference>
<protein>
    <recommendedName>
        <fullName evidence="13">G-protein coupled receptors family 3 profile domain-containing protein</fullName>
    </recommendedName>
</protein>
<evidence type="ECO:0000313" key="16">
    <source>
        <dbReference type="Proteomes" id="UP000014760"/>
    </source>
</evidence>
<feature type="transmembrane region" description="Helical" evidence="12">
    <location>
        <begin position="79"/>
        <end position="100"/>
    </location>
</feature>
<keyword evidence="10" id="KW-0807">Transducer</keyword>
<comment type="similarity">
    <text evidence="2">Belongs to the G-protein coupled receptor 3 family.</text>
</comment>
<evidence type="ECO:0000259" key="13">
    <source>
        <dbReference type="PROSITE" id="PS50259"/>
    </source>
</evidence>
<dbReference type="Proteomes" id="UP000014760">
    <property type="component" value="Unassembled WGS sequence"/>
</dbReference>
<evidence type="ECO:0000256" key="7">
    <source>
        <dbReference type="ARBA" id="ARBA00023136"/>
    </source>
</evidence>
<feature type="transmembrane region" description="Helical" evidence="12">
    <location>
        <begin position="112"/>
        <end position="130"/>
    </location>
</feature>
<dbReference type="PANTHER" id="PTHR32546">
    <property type="entry name" value="G-PROTEIN COUPLED RECEPTOR 158-RELATED"/>
    <property type="match status" value="1"/>
</dbReference>
<gene>
    <name evidence="14" type="ORF">CAPTEDRAFT_201375</name>
</gene>
<dbReference type="OrthoDB" id="2129233at2759"/>
<organism evidence="14">
    <name type="scientific">Capitella teleta</name>
    <name type="common">Polychaete worm</name>
    <dbReference type="NCBI Taxonomy" id="283909"/>
    <lineage>
        <taxon>Eukaryota</taxon>
        <taxon>Metazoa</taxon>
        <taxon>Spiralia</taxon>
        <taxon>Lophotrochozoa</taxon>
        <taxon>Annelida</taxon>
        <taxon>Polychaeta</taxon>
        <taxon>Sedentaria</taxon>
        <taxon>Scolecida</taxon>
        <taxon>Capitellidae</taxon>
        <taxon>Capitella</taxon>
    </lineage>
</organism>
<comment type="subcellular location">
    <subcellularLocation>
        <location evidence="1">Cell membrane</location>
        <topology evidence="1">Multi-pass membrane protein</topology>
    </subcellularLocation>
</comment>
<evidence type="ECO:0000256" key="9">
    <source>
        <dbReference type="ARBA" id="ARBA00023180"/>
    </source>
</evidence>
<reference evidence="15" key="3">
    <citation type="submission" date="2015-06" db="UniProtKB">
        <authorList>
            <consortium name="EnsemblMetazoa"/>
        </authorList>
    </citation>
    <scope>IDENTIFICATION</scope>
</reference>
<feature type="domain" description="G-protein coupled receptors family 3 profile" evidence="13">
    <location>
        <begin position="58"/>
        <end position="285"/>
    </location>
</feature>
<feature type="transmembrane region" description="Helical" evidence="12">
    <location>
        <begin position="189"/>
        <end position="214"/>
    </location>
</feature>
<keyword evidence="3" id="KW-1003">Cell membrane</keyword>
<reference evidence="14 16" key="2">
    <citation type="journal article" date="2013" name="Nature">
        <title>Insights into bilaterian evolution from three spiralian genomes.</title>
        <authorList>
            <person name="Simakov O."/>
            <person name="Marletaz F."/>
            <person name="Cho S.J."/>
            <person name="Edsinger-Gonzales E."/>
            <person name="Havlak P."/>
            <person name="Hellsten U."/>
            <person name="Kuo D.H."/>
            <person name="Larsson T."/>
            <person name="Lv J."/>
            <person name="Arendt D."/>
            <person name="Savage R."/>
            <person name="Osoegawa K."/>
            <person name="de Jong P."/>
            <person name="Grimwood J."/>
            <person name="Chapman J.A."/>
            <person name="Shapiro H."/>
            <person name="Aerts A."/>
            <person name="Otillar R.P."/>
            <person name="Terry A.Y."/>
            <person name="Boore J.L."/>
            <person name="Grigoriev I.V."/>
            <person name="Lindberg D.R."/>
            <person name="Seaver E.C."/>
            <person name="Weisblat D.A."/>
            <person name="Putnam N.H."/>
            <person name="Rokhsar D.S."/>
        </authorList>
    </citation>
    <scope>NUCLEOTIDE SEQUENCE</scope>
    <source>
        <strain evidence="14 16">I ESC-2004</strain>
    </source>
</reference>
<keyword evidence="7 12" id="KW-0472">Membrane</keyword>
<dbReference type="AlphaFoldDB" id="R7TNN9"/>
<evidence type="ECO:0000256" key="10">
    <source>
        <dbReference type="ARBA" id="ARBA00023224"/>
    </source>
</evidence>
<keyword evidence="16" id="KW-1185">Reference proteome</keyword>
<dbReference type="PROSITE" id="PS50259">
    <property type="entry name" value="G_PROTEIN_RECEP_F3_4"/>
    <property type="match status" value="1"/>
</dbReference>
<keyword evidence="8" id="KW-0675">Receptor</keyword>
<dbReference type="EnsemblMetazoa" id="CapteT201375">
    <property type="protein sequence ID" value="CapteP201375"/>
    <property type="gene ID" value="CapteG201375"/>
</dbReference>
<keyword evidence="6" id="KW-0297">G-protein coupled receptor</keyword>
<dbReference type="InterPro" id="IPR043458">
    <property type="entry name" value="GPR158/179"/>
</dbReference>
<dbReference type="PANTHER" id="PTHR32546:SF25">
    <property type="entry name" value="MIP05539P"/>
    <property type="match status" value="1"/>
</dbReference>
<evidence type="ECO:0000256" key="8">
    <source>
        <dbReference type="ARBA" id="ARBA00023170"/>
    </source>
</evidence>
<feature type="transmembrane region" description="Helical" evidence="12">
    <location>
        <begin position="151"/>
        <end position="169"/>
    </location>
</feature>
<keyword evidence="5 12" id="KW-1133">Transmembrane helix</keyword>
<dbReference type="STRING" id="283909.R7TNN9"/>
<feature type="transmembrane region" description="Helical" evidence="12">
    <location>
        <begin position="256"/>
        <end position="278"/>
    </location>
</feature>
<feature type="transmembrane region" description="Helical" evidence="12">
    <location>
        <begin position="43"/>
        <end position="67"/>
    </location>
</feature>
<accession>R7TNN9</accession>
<evidence type="ECO:0000256" key="4">
    <source>
        <dbReference type="ARBA" id="ARBA00022692"/>
    </source>
</evidence>
<evidence type="ECO:0000256" key="3">
    <source>
        <dbReference type="ARBA" id="ARBA00022475"/>
    </source>
</evidence>
<keyword evidence="11" id="KW-0175">Coiled coil</keyword>
<evidence type="ECO:0000256" key="11">
    <source>
        <dbReference type="SAM" id="Coils"/>
    </source>
</evidence>
<evidence type="ECO:0000256" key="1">
    <source>
        <dbReference type="ARBA" id="ARBA00004651"/>
    </source>
</evidence>
<dbReference type="EMBL" id="AMQN01002661">
    <property type="status" value="NOT_ANNOTATED_CDS"/>
    <property type="molecule type" value="Genomic_DNA"/>
</dbReference>
<dbReference type="InterPro" id="IPR017978">
    <property type="entry name" value="GPCR_3_C"/>
</dbReference>
<reference evidence="16" key="1">
    <citation type="submission" date="2012-12" db="EMBL/GenBank/DDBJ databases">
        <authorList>
            <person name="Hellsten U."/>
            <person name="Grimwood J."/>
            <person name="Chapman J.A."/>
            <person name="Shapiro H."/>
            <person name="Aerts A."/>
            <person name="Otillar R.P."/>
            <person name="Terry A.Y."/>
            <person name="Boore J.L."/>
            <person name="Simakov O."/>
            <person name="Marletaz F."/>
            <person name="Cho S.-J."/>
            <person name="Edsinger-Gonzales E."/>
            <person name="Havlak P."/>
            <person name="Kuo D.-H."/>
            <person name="Larsson T."/>
            <person name="Lv J."/>
            <person name="Arendt D."/>
            <person name="Savage R."/>
            <person name="Osoegawa K."/>
            <person name="de Jong P."/>
            <person name="Lindberg D.R."/>
            <person name="Seaver E.C."/>
            <person name="Weisblat D.A."/>
            <person name="Putnam N.H."/>
            <person name="Grigoriev I.V."/>
            <person name="Rokhsar D.S."/>
        </authorList>
    </citation>
    <scope>NUCLEOTIDE SEQUENCE</scope>
    <source>
        <strain evidence="16">I ESC-2004</strain>
    </source>
</reference>
<keyword evidence="4 12" id="KW-0812">Transmembrane</keyword>
<evidence type="ECO:0000313" key="15">
    <source>
        <dbReference type="EnsemblMetazoa" id="CapteP201375"/>
    </source>
</evidence>
<dbReference type="GO" id="GO:0005886">
    <property type="term" value="C:plasma membrane"/>
    <property type="evidence" value="ECO:0007669"/>
    <property type="project" value="UniProtKB-SubCell"/>
</dbReference>
<keyword evidence="9" id="KW-0325">Glycoprotein</keyword>
<evidence type="ECO:0000256" key="12">
    <source>
        <dbReference type="SAM" id="Phobius"/>
    </source>
</evidence>
<feature type="coiled-coil region" evidence="11">
    <location>
        <begin position="358"/>
        <end position="392"/>
    </location>
</feature>
<feature type="transmembrane region" description="Helical" evidence="12">
    <location>
        <begin position="226"/>
        <end position="244"/>
    </location>
</feature>